<reference evidence="1" key="2">
    <citation type="submission" date="2014-09" db="EMBL/GenBank/DDBJ databases">
        <title>Criblamydia sequanensis harbors a mega-plasmid encoding arsenite resistance.</title>
        <authorList>
            <person name="Bertelli C."/>
            <person name="Goesmann A."/>
            <person name="Greub G."/>
        </authorList>
    </citation>
    <scope>NUCLEOTIDE SEQUENCE [LARGE SCALE GENOMIC DNA]</scope>
    <source>
        <strain evidence="1">CRIB-18</strain>
    </source>
</reference>
<dbReference type="Gene3D" id="1.10.3290.20">
    <property type="match status" value="1"/>
</dbReference>
<evidence type="ECO:0000313" key="2">
    <source>
        <dbReference type="Proteomes" id="UP000031552"/>
    </source>
</evidence>
<dbReference type="RefSeq" id="WP_041017166.1">
    <property type="nucleotide sequence ID" value="NZ_CCEJ010000003.1"/>
</dbReference>
<dbReference type="InterPro" id="IPR008798">
    <property type="entry name" value="Avirulence_B/C"/>
</dbReference>
<dbReference type="InterPro" id="IPR036231">
    <property type="entry name" value="Avirulence_B/C_sf"/>
</dbReference>
<dbReference type="AlphaFoldDB" id="A0A090D1T3"/>
<dbReference type="SUPFAM" id="SSF103383">
    <property type="entry name" value="Antivirulence factor"/>
    <property type="match status" value="1"/>
</dbReference>
<dbReference type="STRING" id="1437425.CSEC_0905"/>
<protein>
    <submittedName>
        <fullName evidence="1">Uncharacterized protein</fullName>
    </submittedName>
</protein>
<dbReference type="OrthoDB" id="6003210at2"/>
<organism evidence="1 2">
    <name type="scientific">Candidatus Criblamydia sequanensis CRIB-18</name>
    <dbReference type="NCBI Taxonomy" id="1437425"/>
    <lineage>
        <taxon>Bacteria</taxon>
        <taxon>Pseudomonadati</taxon>
        <taxon>Chlamydiota</taxon>
        <taxon>Chlamydiia</taxon>
        <taxon>Parachlamydiales</taxon>
        <taxon>Candidatus Criblamydiaceae</taxon>
        <taxon>Candidatus Criblamydia</taxon>
    </lineage>
</organism>
<evidence type="ECO:0000313" key="1">
    <source>
        <dbReference type="EMBL" id="CDR33733.1"/>
    </source>
</evidence>
<gene>
    <name evidence="1" type="ORF">CSEC_0905</name>
</gene>
<dbReference type="EMBL" id="CCEJ010000003">
    <property type="protein sequence ID" value="CDR33733.1"/>
    <property type="molecule type" value="Genomic_DNA"/>
</dbReference>
<accession>A0A090D1T3</accession>
<dbReference type="Pfam" id="PF05394">
    <property type="entry name" value="AvrB_AvrC"/>
    <property type="match status" value="1"/>
</dbReference>
<sequence>MFGPKRLQSSPQPHHPMSSLELQEIAQKHKIQYDILEEAFKSLGEKPEIAENLALFIKNKNIKVVPVFVSEILKEANDLKLTGNLNSLLEAKNLDFNSSLNFQKFLANFGGDPKELISKIKVINSLQNQYPLNFFRLNFIGKVPVSVEKANLFLEVLATETIERRLNDFLTSPNFSEENLKTLLEYHSKLKDRNSHLTINEAFSLMSLNVPLEEVDHLSDEAVLKSNELVKKVPTNFFLKNGYKEKIENYEKCIKEAVNLPHFYFLAATEGAPSFSTDAYKEFPSNIWEHYIVRNSDKQTARDSETKKYYNMDQIAYGNKMHEGTCIGASGIKSGWDSNQLLKFCAYQRKIMAETLKQAKTDTSFGYGLLKCGTVYHTECVKIYKNLGEELRSFHEDWSKNETEFYKVVSIKPGEIEAVFKISLEGKEVELSKLVFQPNLVDVVHTPDENVPLILKEVDRLYDQILVEDDPKVLMELLGRSFWLICQAKPYVAGDPSIAEIYIKSLYLHKTGNELPPWKEDLFPWESVMREVDPYRYGENFHSLFDFKN</sequence>
<keyword evidence="2" id="KW-1185">Reference proteome</keyword>
<reference evidence="1" key="1">
    <citation type="submission" date="2013-12" db="EMBL/GenBank/DDBJ databases">
        <authorList>
            <person name="Linke B."/>
        </authorList>
    </citation>
    <scope>NUCLEOTIDE SEQUENCE [LARGE SCALE GENOMIC DNA]</scope>
    <source>
        <strain evidence="1">CRIB-18</strain>
    </source>
</reference>
<name>A0A090D1T3_9BACT</name>
<proteinExistence type="predicted"/>
<comment type="caution">
    <text evidence="1">The sequence shown here is derived from an EMBL/GenBank/DDBJ whole genome shotgun (WGS) entry which is preliminary data.</text>
</comment>
<dbReference type="Proteomes" id="UP000031552">
    <property type="component" value="Unassembled WGS sequence"/>
</dbReference>